<dbReference type="PANTHER" id="PTHR35809">
    <property type="entry name" value="ARCHAETIDYLSERINE DECARBOXYLASE PROENZYME-RELATED"/>
    <property type="match status" value="1"/>
</dbReference>
<sequence length="214" mass="24433">MRIIEEHSLNKLAVPFLIAGGVLAIFFYFIKLLIGSLVFLLFICFIFYFFRDPKREITAKDNQIISPADGKIVGIEEYEKDGQNYLRISIFLSIFDVHINRAPLRGLIKDVQYKRGKFYAAFNQLATGQNEQNVIFIENEHGNIILKQIAGILARRILFWKQTGDTIITGEKIGMIILGSRTELEFPAKITLQVKVKDKVHAGISILGVWNEEN</sequence>
<evidence type="ECO:0000256" key="7">
    <source>
        <dbReference type="ARBA" id="ARBA00023209"/>
    </source>
</evidence>
<keyword evidence="5 11" id="KW-0472">Membrane</keyword>
<feature type="transmembrane region" description="Helical" evidence="11">
    <location>
        <begin position="34"/>
        <end position="50"/>
    </location>
</feature>
<keyword evidence="3" id="KW-0210">Decarboxylase</keyword>
<evidence type="ECO:0000256" key="3">
    <source>
        <dbReference type="ARBA" id="ARBA00022793"/>
    </source>
</evidence>
<evidence type="ECO:0000313" key="13">
    <source>
        <dbReference type="Proteomes" id="UP000178943"/>
    </source>
</evidence>
<keyword evidence="1" id="KW-1003">Cell membrane</keyword>
<keyword evidence="10" id="KW-0670">Pyruvate</keyword>
<evidence type="ECO:0000256" key="9">
    <source>
        <dbReference type="ARBA" id="ARBA00023264"/>
    </source>
</evidence>
<dbReference type="Pfam" id="PF02666">
    <property type="entry name" value="PS_Dcarbxylase"/>
    <property type="match status" value="1"/>
</dbReference>
<dbReference type="InterPro" id="IPR003817">
    <property type="entry name" value="PS_Dcarbxylase"/>
</dbReference>
<dbReference type="PANTHER" id="PTHR35809:SF1">
    <property type="entry name" value="ARCHAETIDYLSERINE DECARBOXYLASE PROENZYME-RELATED"/>
    <property type="match status" value="1"/>
</dbReference>
<keyword evidence="11" id="KW-0812">Transmembrane</keyword>
<keyword evidence="9" id="KW-1208">Phospholipid metabolism</keyword>
<name>A0A1F5VRV5_9BACT</name>
<dbReference type="STRING" id="1817863.A2Y62_00280"/>
<organism evidence="12 13">
    <name type="scientific">Candidatus Fischerbacteria bacterium RBG_13_37_8</name>
    <dbReference type="NCBI Taxonomy" id="1817863"/>
    <lineage>
        <taxon>Bacteria</taxon>
        <taxon>Candidatus Fischeribacteriota</taxon>
    </lineage>
</organism>
<evidence type="ECO:0000256" key="1">
    <source>
        <dbReference type="ARBA" id="ARBA00022475"/>
    </source>
</evidence>
<evidence type="ECO:0000256" key="4">
    <source>
        <dbReference type="ARBA" id="ARBA00023098"/>
    </source>
</evidence>
<evidence type="ECO:0000256" key="2">
    <source>
        <dbReference type="ARBA" id="ARBA00022516"/>
    </source>
</evidence>
<keyword evidence="8" id="KW-0456">Lyase</keyword>
<protein>
    <submittedName>
        <fullName evidence="12">Phosphatidylserine decarboxylase</fullName>
    </submittedName>
</protein>
<evidence type="ECO:0000256" key="6">
    <source>
        <dbReference type="ARBA" id="ARBA00023145"/>
    </source>
</evidence>
<keyword evidence="11" id="KW-1133">Transmembrane helix</keyword>
<dbReference type="NCBIfam" id="NF003685">
    <property type="entry name" value="PRK05305.2-5"/>
    <property type="match status" value="1"/>
</dbReference>
<proteinExistence type="predicted"/>
<dbReference type="AlphaFoldDB" id="A0A1F5VRV5"/>
<feature type="transmembrane region" description="Helical" evidence="11">
    <location>
        <begin position="12"/>
        <end position="28"/>
    </location>
</feature>
<evidence type="ECO:0000256" key="8">
    <source>
        <dbReference type="ARBA" id="ARBA00023239"/>
    </source>
</evidence>
<keyword evidence="2" id="KW-0444">Lipid biosynthesis</keyword>
<evidence type="ECO:0000256" key="5">
    <source>
        <dbReference type="ARBA" id="ARBA00023136"/>
    </source>
</evidence>
<keyword evidence="6" id="KW-0865">Zymogen</keyword>
<comment type="caution">
    <text evidence="12">The sequence shown here is derived from an EMBL/GenBank/DDBJ whole genome shotgun (WGS) entry which is preliminary data.</text>
</comment>
<dbReference type="GO" id="GO:0004609">
    <property type="term" value="F:phosphatidylserine decarboxylase activity"/>
    <property type="evidence" value="ECO:0007669"/>
    <property type="project" value="InterPro"/>
</dbReference>
<dbReference type="GO" id="GO:0008654">
    <property type="term" value="P:phospholipid biosynthetic process"/>
    <property type="evidence" value="ECO:0007669"/>
    <property type="project" value="UniProtKB-KW"/>
</dbReference>
<dbReference type="Proteomes" id="UP000178943">
    <property type="component" value="Unassembled WGS sequence"/>
</dbReference>
<keyword evidence="7" id="KW-0594">Phospholipid biosynthesis</keyword>
<evidence type="ECO:0000256" key="10">
    <source>
        <dbReference type="ARBA" id="ARBA00023317"/>
    </source>
</evidence>
<dbReference type="InterPro" id="IPR033175">
    <property type="entry name" value="PSD-A"/>
</dbReference>
<dbReference type="EMBL" id="MFGW01000098">
    <property type="protein sequence ID" value="OGF66079.1"/>
    <property type="molecule type" value="Genomic_DNA"/>
</dbReference>
<gene>
    <name evidence="12" type="ORF">A2Y62_00280</name>
</gene>
<keyword evidence="4" id="KW-0443">Lipid metabolism</keyword>
<reference evidence="12 13" key="1">
    <citation type="journal article" date="2016" name="Nat. Commun.">
        <title>Thousands of microbial genomes shed light on interconnected biogeochemical processes in an aquifer system.</title>
        <authorList>
            <person name="Anantharaman K."/>
            <person name="Brown C.T."/>
            <person name="Hug L.A."/>
            <person name="Sharon I."/>
            <person name="Castelle C.J."/>
            <person name="Probst A.J."/>
            <person name="Thomas B.C."/>
            <person name="Singh A."/>
            <person name="Wilkins M.J."/>
            <person name="Karaoz U."/>
            <person name="Brodie E.L."/>
            <person name="Williams K.H."/>
            <person name="Hubbard S.S."/>
            <person name="Banfield J.F."/>
        </authorList>
    </citation>
    <scope>NUCLEOTIDE SEQUENCE [LARGE SCALE GENOMIC DNA]</scope>
</reference>
<evidence type="ECO:0000256" key="11">
    <source>
        <dbReference type="SAM" id="Phobius"/>
    </source>
</evidence>
<accession>A0A1F5VRV5</accession>
<evidence type="ECO:0000313" key="12">
    <source>
        <dbReference type="EMBL" id="OGF66079.1"/>
    </source>
</evidence>